<dbReference type="InterPro" id="IPR012338">
    <property type="entry name" value="Beta-lactam/transpept-like"/>
</dbReference>
<organism evidence="3 4">
    <name type="scientific">Aquisphaera giovannonii</name>
    <dbReference type="NCBI Taxonomy" id="406548"/>
    <lineage>
        <taxon>Bacteria</taxon>
        <taxon>Pseudomonadati</taxon>
        <taxon>Planctomycetota</taxon>
        <taxon>Planctomycetia</taxon>
        <taxon>Isosphaerales</taxon>
        <taxon>Isosphaeraceae</taxon>
        <taxon>Aquisphaera</taxon>
    </lineage>
</organism>
<dbReference type="InterPro" id="IPR050789">
    <property type="entry name" value="Diverse_Enzym_Activities"/>
</dbReference>
<dbReference type="InterPro" id="IPR001466">
    <property type="entry name" value="Beta-lactam-related"/>
</dbReference>
<reference evidence="3 4" key="1">
    <citation type="submission" date="2019-08" db="EMBL/GenBank/DDBJ databases">
        <title>Deep-cultivation of Planctomycetes and their phenomic and genomic characterization uncovers novel biology.</title>
        <authorList>
            <person name="Wiegand S."/>
            <person name="Jogler M."/>
            <person name="Boedeker C."/>
            <person name="Pinto D."/>
            <person name="Vollmers J."/>
            <person name="Rivas-Marin E."/>
            <person name="Kohn T."/>
            <person name="Peeters S.H."/>
            <person name="Heuer A."/>
            <person name="Rast P."/>
            <person name="Oberbeckmann S."/>
            <person name="Bunk B."/>
            <person name="Jeske O."/>
            <person name="Meyerdierks A."/>
            <person name="Storesund J.E."/>
            <person name="Kallscheuer N."/>
            <person name="Luecker S."/>
            <person name="Lage O.M."/>
            <person name="Pohl T."/>
            <person name="Merkel B.J."/>
            <person name="Hornburger P."/>
            <person name="Mueller R.-W."/>
            <person name="Bruemmer F."/>
            <person name="Labrenz M."/>
            <person name="Spormann A.M."/>
            <person name="Op den Camp H."/>
            <person name="Overmann J."/>
            <person name="Amann R."/>
            <person name="Jetten M.S.M."/>
            <person name="Mascher T."/>
            <person name="Medema M.H."/>
            <person name="Devos D.P."/>
            <person name="Kaster A.-K."/>
            <person name="Ovreas L."/>
            <person name="Rohde M."/>
            <person name="Galperin M.Y."/>
            <person name="Jogler C."/>
        </authorList>
    </citation>
    <scope>NUCLEOTIDE SEQUENCE [LARGE SCALE GENOMIC DNA]</scope>
    <source>
        <strain evidence="3 4">OJF2</strain>
    </source>
</reference>
<dbReference type="Proteomes" id="UP000324233">
    <property type="component" value="Chromosome"/>
</dbReference>
<evidence type="ECO:0000313" key="4">
    <source>
        <dbReference type="Proteomes" id="UP000324233"/>
    </source>
</evidence>
<dbReference type="Gene3D" id="3.40.710.10">
    <property type="entry name" value="DD-peptidase/beta-lactamase superfamily"/>
    <property type="match status" value="1"/>
</dbReference>
<dbReference type="PANTHER" id="PTHR43283">
    <property type="entry name" value="BETA-LACTAMASE-RELATED"/>
    <property type="match status" value="1"/>
</dbReference>
<keyword evidence="3" id="KW-0378">Hydrolase</keyword>
<evidence type="ECO:0000313" key="3">
    <source>
        <dbReference type="EMBL" id="QEH32235.1"/>
    </source>
</evidence>
<dbReference type="EC" id="3.1.1.-" evidence="3"/>
<evidence type="ECO:0000256" key="1">
    <source>
        <dbReference type="SAM" id="MobiDB-lite"/>
    </source>
</evidence>
<name>A0A5B9VWS9_9BACT</name>
<proteinExistence type="predicted"/>
<gene>
    <name evidence="3" type="primary">estB_1</name>
    <name evidence="3" type="ORF">OJF2_07040</name>
</gene>
<dbReference type="PANTHER" id="PTHR43283:SF3">
    <property type="entry name" value="BETA-LACTAMASE FAMILY PROTEIN (AFU_ORTHOLOGUE AFUA_5G07500)"/>
    <property type="match status" value="1"/>
</dbReference>
<feature type="region of interest" description="Disordered" evidence="1">
    <location>
        <begin position="1"/>
        <end position="24"/>
    </location>
</feature>
<dbReference type="EMBL" id="CP042997">
    <property type="protein sequence ID" value="QEH32235.1"/>
    <property type="molecule type" value="Genomic_DNA"/>
</dbReference>
<dbReference type="SUPFAM" id="SSF56601">
    <property type="entry name" value="beta-lactamase/transpeptidase-like"/>
    <property type="match status" value="1"/>
</dbReference>
<sequence length="419" mass="44856">MPCLRMGSLYDGPDLRKRPANPPEAHMNKLATTIITLGLMATPGLAQESAGTSPSISSVGEAMGKCVADREVAGAVTLVATPERIAHMDATGKADIAGARAMRPDTIFWIASMTKPITATAVMMMQDEGKLSVEDPVEKHLPEFKGLKDREGKPVAVTIRHLLTHTSGMAEATPAEARGIKDLAGLMPVYVGKPVQFPPGSKWAYCQSGINTAARIVEVASGMPFDRFLERRLTGPLGMKDTTFYLNEGQVPRLATSYRRGKEGELNATPVSILYGKPPTSRDRFPAANGGLFSTAPDYARFCRMILNGGELDGRRYVKPESVALMTSVQTGDLKTGFTPGNGWGLGWAVTREPQGITAMLSPGTFGHGGAYGTQAWIDPIKKRAYILMIQRADYPNSDASPVRKAFQEAAAAALDGSK</sequence>
<dbReference type="Pfam" id="PF00144">
    <property type="entry name" value="Beta-lactamase"/>
    <property type="match status" value="1"/>
</dbReference>
<keyword evidence="4" id="KW-1185">Reference proteome</keyword>
<dbReference type="AlphaFoldDB" id="A0A5B9VWS9"/>
<evidence type="ECO:0000259" key="2">
    <source>
        <dbReference type="Pfam" id="PF00144"/>
    </source>
</evidence>
<protein>
    <submittedName>
        <fullName evidence="3">Esterase EstB</fullName>
        <ecNumber evidence="3">3.1.1.-</ecNumber>
    </submittedName>
</protein>
<accession>A0A5B9VWS9</accession>
<feature type="domain" description="Beta-lactamase-related" evidence="2">
    <location>
        <begin position="65"/>
        <end position="400"/>
    </location>
</feature>
<dbReference type="KEGG" id="agv:OJF2_07040"/>
<dbReference type="GO" id="GO:0016787">
    <property type="term" value="F:hydrolase activity"/>
    <property type="evidence" value="ECO:0007669"/>
    <property type="project" value="UniProtKB-KW"/>
</dbReference>